<feature type="region of interest" description="Disordered" evidence="1">
    <location>
        <begin position="62"/>
        <end position="104"/>
    </location>
</feature>
<organism evidence="2 3">
    <name type="scientific">Riccia fluitans</name>
    <dbReference type="NCBI Taxonomy" id="41844"/>
    <lineage>
        <taxon>Eukaryota</taxon>
        <taxon>Viridiplantae</taxon>
        <taxon>Streptophyta</taxon>
        <taxon>Embryophyta</taxon>
        <taxon>Marchantiophyta</taxon>
        <taxon>Marchantiopsida</taxon>
        <taxon>Marchantiidae</taxon>
        <taxon>Marchantiales</taxon>
        <taxon>Ricciaceae</taxon>
        <taxon>Riccia</taxon>
    </lineage>
</organism>
<gene>
    <name evidence="2" type="ORF">R1flu_004922</name>
</gene>
<protein>
    <submittedName>
        <fullName evidence="2">Uncharacterized protein</fullName>
    </submittedName>
</protein>
<feature type="compositionally biased region" description="Polar residues" evidence="1">
    <location>
        <begin position="64"/>
        <end position="79"/>
    </location>
</feature>
<dbReference type="Proteomes" id="UP001605036">
    <property type="component" value="Unassembled WGS sequence"/>
</dbReference>
<name>A0ABD1YSA4_9MARC</name>
<reference evidence="2 3" key="1">
    <citation type="submission" date="2024-09" db="EMBL/GenBank/DDBJ databases">
        <title>Chromosome-scale assembly of Riccia fluitans.</title>
        <authorList>
            <person name="Paukszto L."/>
            <person name="Sawicki J."/>
            <person name="Karawczyk K."/>
            <person name="Piernik-Szablinska J."/>
            <person name="Szczecinska M."/>
            <person name="Mazdziarz M."/>
        </authorList>
    </citation>
    <scope>NUCLEOTIDE SEQUENCE [LARGE SCALE GENOMIC DNA]</scope>
    <source>
        <strain evidence="2">Rf_01</strain>
        <tissue evidence="2">Aerial parts of the thallus</tissue>
    </source>
</reference>
<dbReference type="EMBL" id="JBHFFA010000003">
    <property type="protein sequence ID" value="KAL2633443.1"/>
    <property type="molecule type" value="Genomic_DNA"/>
</dbReference>
<accession>A0ABD1YSA4</accession>
<evidence type="ECO:0000313" key="2">
    <source>
        <dbReference type="EMBL" id="KAL2633443.1"/>
    </source>
</evidence>
<comment type="caution">
    <text evidence="2">The sequence shown here is derived from an EMBL/GenBank/DDBJ whole genome shotgun (WGS) entry which is preliminary data.</text>
</comment>
<feature type="region of interest" description="Disordered" evidence="1">
    <location>
        <begin position="124"/>
        <end position="152"/>
    </location>
</feature>
<keyword evidence="3" id="KW-1185">Reference proteome</keyword>
<dbReference type="AlphaFoldDB" id="A0ABD1YSA4"/>
<proteinExistence type="predicted"/>
<evidence type="ECO:0000313" key="3">
    <source>
        <dbReference type="Proteomes" id="UP001605036"/>
    </source>
</evidence>
<sequence length="255" mass="27388">MGLDPRATSFSVRGATVGVVQVLPYHGGSQVYWQPWSKARTSWEQASESKVIARDVASPARSADVSNSRIPSAGGQNFNRRPKLTDAGRLASLPIPAGPESDSGRRILADVCSAQVRKLEPGSEAIPRSMSNSDGVLSASLKRRRKSEAQPRIGSVVTIGTLNLDQGKVEDGRAIRTTLNSSKETGKVSSLDVSSTSSTGFRREEIECSLWPVDRGFILPDGVCTCRECPGWQGAAGWCHDFNVDFIIASGVGWR</sequence>
<evidence type="ECO:0000256" key="1">
    <source>
        <dbReference type="SAM" id="MobiDB-lite"/>
    </source>
</evidence>